<dbReference type="Gene3D" id="3.40.140.100">
    <property type="entry name" value="Ubiquitin-like modifier-activating enzyme ATG7 C-terminal domain"/>
    <property type="match status" value="1"/>
</dbReference>
<dbReference type="GO" id="GO:0019779">
    <property type="term" value="F:Atg8 activating enzyme activity"/>
    <property type="evidence" value="ECO:0007669"/>
    <property type="project" value="TreeGrafter"/>
</dbReference>
<keyword evidence="5 7" id="KW-0072">Autophagy</keyword>
<dbReference type="InterPro" id="IPR000594">
    <property type="entry name" value="ThiF_NAD_FAD-bd"/>
</dbReference>
<dbReference type="InterPro" id="IPR042523">
    <property type="entry name" value="Atg7_N_2"/>
</dbReference>
<dbReference type="InterPro" id="IPR035985">
    <property type="entry name" value="Ubiquitin-activating_enz"/>
</dbReference>
<feature type="active site" description="Glycyl thioester intermediate" evidence="6">
    <location>
        <position position="528"/>
    </location>
</feature>
<dbReference type="GO" id="GO:0000045">
    <property type="term" value="P:autophagosome assembly"/>
    <property type="evidence" value="ECO:0007669"/>
    <property type="project" value="TreeGrafter"/>
</dbReference>
<dbReference type="InterPro" id="IPR032197">
    <property type="entry name" value="Atg7_N"/>
</dbReference>
<comment type="similarity">
    <text evidence="1 7">Belongs to the ATG7 family.</text>
</comment>
<evidence type="ECO:0000313" key="11">
    <source>
        <dbReference type="Proteomes" id="UP000001307"/>
    </source>
</evidence>
<keyword evidence="4 7" id="KW-0653">Protein transport</keyword>
<dbReference type="InParanoid" id="E4X3A6"/>
<evidence type="ECO:0000256" key="5">
    <source>
        <dbReference type="ARBA" id="ARBA00023006"/>
    </source>
</evidence>
<keyword evidence="7" id="KW-0833">Ubl conjugation pathway</keyword>
<evidence type="ECO:0000256" key="1">
    <source>
        <dbReference type="ARBA" id="ARBA00010931"/>
    </source>
</evidence>
<dbReference type="FunCoup" id="E4X3A6">
    <property type="interactions" value="62"/>
</dbReference>
<dbReference type="Gene3D" id="3.40.50.720">
    <property type="entry name" value="NAD(P)-binding Rossmann-like Domain"/>
    <property type="match status" value="1"/>
</dbReference>
<dbReference type="PANTHER" id="PTHR10953">
    <property type="entry name" value="UBIQUITIN-ACTIVATING ENZYME E1"/>
    <property type="match status" value="1"/>
</dbReference>
<dbReference type="GO" id="GO:0019778">
    <property type="term" value="F:Atg12 activating enzyme activity"/>
    <property type="evidence" value="ECO:0007669"/>
    <property type="project" value="TreeGrafter"/>
</dbReference>
<dbReference type="GO" id="GO:0034727">
    <property type="term" value="P:piecemeal microautophagy of the nucleus"/>
    <property type="evidence" value="ECO:0007669"/>
    <property type="project" value="TreeGrafter"/>
</dbReference>
<dbReference type="SUPFAM" id="SSF69572">
    <property type="entry name" value="Activating enzymes of the ubiquitin-like proteins"/>
    <property type="match status" value="1"/>
</dbReference>
<dbReference type="GO" id="GO:0006995">
    <property type="term" value="P:cellular response to nitrogen starvation"/>
    <property type="evidence" value="ECO:0007669"/>
    <property type="project" value="TreeGrafter"/>
</dbReference>
<evidence type="ECO:0000256" key="7">
    <source>
        <dbReference type="RuleBase" id="RU366022"/>
    </source>
</evidence>
<dbReference type="GO" id="GO:0000422">
    <property type="term" value="P:autophagy of mitochondrion"/>
    <property type="evidence" value="ECO:0007669"/>
    <property type="project" value="TreeGrafter"/>
</dbReference>
<organism evidence="10">
    <name type="scientific">Oikopleura dioica</name>
    <name type="common">Tunicate</name>
    <dbReference type="NCBI Taxonomy" id="34765"/>
    <lineage>
        <taxon>Eukaryota</taxon>
        <taxon>Metazoa</taxon>
        <taxon>Chordata</taxon>
        <taxon>Tunicata</taxon>
        <taxon>Appendicularia</taxon>
        <taxon>Copelata</taxon>
        <taxon>Oikopleuridae</taxon>
        <taxon>Oikopleura</taxon>
    </lineage>
</organism>
<dbReference type="FunFam" id="3.40.50.720:FF:000243">
    <property type="entry name" value="Ubiquitin-like modifier-activating enzyme ATG7"/>
    <property type="match status" value="1"/>
</dbReference>
<dbReference type="Pfam" id="PF00899">
    <property type="entry name" value="ThiF"/>
    <property type="match status" value="1"/>
</dbReference>
<dbReference type="PANTHER" id="PTHR10953:SF3">
    <property type="entry name" value="UBIQUITIN-LIKE MODIFIER-ACTIVATING ENZYME ATG7"/>
    <property type="match status" value="1"/>
</dbReference>
<protein>
    <recommendedName>
        <fullName evidence="2 7">Ubiquitin-like modifier-activating enzyme ATG7</fullName>
    </recommendedName>
    <alternativeName>
        <fullName evidence="7">Autophagy-related protein 7</fullName>
    </alternativeName>
</protein>
<dbReference type="Proteomes" id="UP000001307">
    <property type="component" value="Unassembled WGS sequence"/>
</dbReference>
<dbReference type="EMBL" id="FN653023">
    <property type="protein sequence ID" value="CBY18110.1"/>
    <property type="molecule type" value="Genomic_DNA"/>
</dbReference>
<dbReference type="GO" id="GO:0000407">
    <property type="term" value="C:phagophore assembly site"/>
    <property type="evidence" value="ECO:0007669"/>
    <property type="project" value="UniProtKB-SubCell"/>
</dbReference>
<dbReference type="NCBIfam" id="TIGR01381">
    <property type="entry name" value="E1_like_apg7"/>
    <property type="match status" value="1"/>
</dbReference>
<comment type="subunit">
    <text evidence="7">Homodimer.</text>
</comment>
<evidence type="ECO:0000256" key="6">
    <source>
        <dbReference type="PIRSR" id="PIRSR606285-1"/>
    </source>
</evidence>
<dbReference type="OrthoDB" id="338614at2759"/>
<dbReference type="InterPro" id="IPR042522">
    <property type="entry name" value="Atg7_N_1"/>
</dbReference>
<evidence type="ECO:0000313" key="10">
    <source>
        <dbReference type="EMBL" id="CBY18110.1"/>
    </source>
</evidence>
<keyword evidence="3 7" id="KW-0813">Transport</keyword>
<evidence type="ECO:0000256" key="4">
    <source>
        <dbReference type="ARBA" id="ARBA00022927"/>
    </source>
</evidence>
<reference evidence="10" key="1">
    <citation type="journal article" date="2010" name="Science">
        <title>Plasticity of animal genome architecture unmasked by rapid evolution of a pelagic tunicate.</title>
        <authorList>
            <person name="Denoeud F."/>
            <person name="Henriet S."/>
            <person name="Mungpakdee S."/>
            <person name="Aury J.M."/>
            <person name="Da Silva C."/>
            <person name="Brinkmann H."/>
            <person name="Mikhaleva J."/>
            <person name="Olsen L.C."/>
            <person name="Jubin C."/>
            <person name="Canestro C."/>
            <person name="Bouquet J.M."/>
            <person name="Danks G."/>
            <person name="Poulain J."/>
            <person name="Campsteijn C."/>
            <person name="Adamski M."/>
            <person name="Cross I."/>
            <person name="Yadetie F."/>
            <person name="Muffato M."/>
            <person name="Louis A."/>
            <person name="Butcher S."/>
            <person name="Tsagkogeorga G."/>
            <person name="Konrad A."/>
            <person name="Singh S."/>
            <person name="Jensen M.F."/>
            <person name="Cong E.H."/>
            <person name="Eikeseth-Otteraa H."/>
            <person name="Noel B."/>
            <person name="Anthouard V."/>
            <person name="Porcel B.M."/>
            <person name="Kachouri-Lafond R."/>
            <person name="Nishino A."/>
            <person name="Ugolini M."/>
            <person name="Chourrout P."/>
            <person name="Nishida H."/>
            <person name="Aasland R."/>
            <person name="Huzurbazar S."/>
            <person name="Westhof E."/>
            <person name="Delsuc F."/>
            <person name="Lehrach H."/>
            <person name="Reinhardt R."/>
            <person name="Weissenbach J."/>
            <person name="Roy S.W."/>
            <person name="Artiguenave F."/>
            <person name="Postlethwait J.H."/>
            <person name="Manak J.R."/>
            <person name="Thompson E.M."/>
            <person name="Jaillon O."/>
            <person name="Du Pasquier L."/>
            <person name="Boudinot P."/>
            <person name="Liberles D.A."/>
            <person name="Volff J.N."/>
            <person name="Philippe H."/>
            <person name="Lenhard B."/>
            <person name="Roest Crollius H."/>
            <person name="Wincker P."/>
            <person name="Chourrout D."/>
        </authorList>
    </citation>
    <scope>NUCLEOTIDE SEQUENCE [LARGE SCALE GENOMIC DNA]</scope>
</reference>
<evidence type="ECO:0000259" key="8">
    <source>
        <dbReference type="Pfam" id="PF00899"/>
    </source>
</evidence>
<proteinExistence type="inferred from homology"/>
<dbReference type="AlphaFoldDB" id="E4X3A6"/>
<evidence type="ECO:0000256" key="3">
    <source>
        <dbReference type="ARBA" id="ARBA00022448"/>
    </source>
</evidence>
<dbReference type="GO" id="GO:0015031">
    <property type="term" value="P:protein transport"/>
    <property type="evidence" value="ECO:0007669"/>
    <property type="project" value="UniProtKB-UniRule"/>
</dbReference>
<dbReference type="InterPro" id="IPR045886">
    <property type="entry name" value="ThiF/MoeB/HesA"/>
</dbReference>
<dbReference type="InterPro" id="IPR006285">
    <property type="entry name" value="Atg7"/>
</dbReference>
<dbReference type="Pfam" id="PF16420">
    <property type="entry name" value="ATG7_N"/>
    <property type="match status" value="1"/>
</dbReference>
<dbReference type="Gene3D" id="3.40.140.70">
    <property type="entry name" value="Ubiquitin-like modifier-activating enzyme ATG7 N-terminal domain"/>
    <property type="match status" value="1"/>
</dbReference>
<keyword evidence="7" id="KW-0963">Cytoplasm</keyword>
<comment type="function">
    <text evidence="7">E1-like activating enzyme involved in the 2 ubiquitin-like systems required for autophagy.</text>
</comment>
<sequence length="656" mass="73948">MEEETLKFVPLKSVIDPGFWESLTKKKLDEWKLDDSEMPISWSYTPGKSFIRFDYDALDSSDQNSFATGTVRNFNTVEDFKKLDKKEYLAEALAKIKNCIENEEDFQWQKLFLPKMIIFSDLKKYHYTFWFCFPTLKLSKPLVIRSSRAANQLELEQFQSNQPNENFFLIVENERRPFREATKLINEGTIDPSKLIFCFEDHVQESTAPENAVGIMTRNLIFFIWARLKLFTFKICSVRSTFKQENGLFTKDFSTSRVYEISLSSDICEVNGSGWEPFKDKLAPKKIDLSASMDSRQLAGNAVDLNLKLMKWRLQPEIDLETIKEKKILLLGSGTLGCNVARALIGWGVRHITFVDNGKVSYSNPVRQSLFTFADSENKLPKAEAAALALSLISPNVTSNAVKLSIPMPGHHIDLETASQSVSELEKLITEHDVVYLLMDTRESRWLPTVIGKSQNKLVINAALGFDTFMVMRHGVAPVENKNSEDSSTSFQREIKPGARICHLGCYFCNDVVAPANSTADRTLDQQCTVSRPGLSMIAAAYAVELMVSVFQNRDGIRAKAGVRPDDHEESCLGTVPHQIRGFLGQMHTILPTTEAFEQCTACSTKIIQNYQEGGIEFLMNVFNSSAGFLEDLTGLTELHAAAAEIEIFGFSSDDE</sequence>
<gene>
    <name evidence="10" type="ORF">GSOID_T00017747001</name>
</gene>
<evidence type="ECO:0000259" key="9">
    <source>
        <dbReference type="Pfam" id="PF16420"/>
    </source>
</evidence>
<comment type="subcellular location">
    <subcellularLocation>
        <location evidence="7">Cytoplasm</location>
    </subcellularLocation>
    <subcellularLocation>
        <location evidence="7">Preautophagosomal structure</location>
    </subcellularLocation>
</comment>
<evidence type="ECO:0000256" key="2">
    <source>
        <dbReference type="ARBA" id="ARBA00017647"/>
    </source>
</evidence>
<feature type="domain" description="THIF-type NAD/FAD binding fold" evidence="8">
    <location>
        <begin position="311"/>
        <end position="553"/>
    </location>
</feature>
<feature type="domain" description="Ubiquitin-like modifier-activating enzyme Atg7 N-terminal" evidence="9">
    <location>
        <begin position="6"/>
        <end position="293"/>
    </location>
</feature>
<keyword evidence="11" id="KW-1185">Reference proteome</keyword>
<name>E4X3A6_OIKDI</name>
<dbReference type="GO" id="GO:0032446">
    <property type="term" value="P:protein modification by small protein conjugation"/>
    <property type="evidence" value="ECO:0007669"/>
    <property type="project" value="TreeGrafter"/>
</dbReference>
<accession>E4X3A6</accession>